<proteinExistence type="inferred from homology"/>
<sequence length="400" mass="44475">MASLLKRVYTAFNPPIVPKSTSVKPLKFGILGAANIGPLALIVPAKSHPEVVIYAVAARNLAKAQAYAKKHGIEKAYEGYQAMLDDPEVDVVYNALPNALHYEWTMKALLAGKHVLNEKPFSDTAEEAREMFALAEKKGVVLVEAFHYRFHPAAKRAKEIIESGEIGTVKEVSVDLMLSGGSIPEGDIRYEYSLGGGAFMDLGSYVMNSIRYFSSSNPTSVEEASYEAYQPRAATSDYIKNVDRRMEVKLKLGGIKATGRCDLSMPNIFGIIPRFPQIRVLVQGDKGSVDFFNFVLPTVYHSITVKTEGGKKRVEKVYKAKEGKGDEWWTTWRFQLEAVVDHLRGRETDVWITKEDSIANMEWIENVYEKSGLGRRPRPEPVIVSESQPAPVADDPPTQS</sequence>
<evidence type="ECO:0000256" key="6">
    <source>
        <dbReference type="SAM" id="MobiDB-lite"/>
    </source>
</evidence>
<evidence type="ECO:0000256" key="2">
    <source>
        <dbReference type="ARBA" id="ARBA00023002"/>
    </source>
</evidence>
<evidence type="ECO:0000259" key="7">
    <source>
        <dbReference type="Pfam" id="PF01408"/>
    </source>
</evidence>
<dbReference type="SUPFAM" id="SSF51735">
    <property type="entry name" value="NAD(P)-binding Rossmann-fold domains"/>
    <property type="match status" value="1"/>
</dbReference>
<evidence type="ECO:0000313" key="9">
    <source>
        <dbReference type="EMBL" id="PPQ99845.1"/>
    </source>
</evidence>
<dbReference type="InterPro" id="IPR036291">
    <property type="entry name" value="NAD(P)-bd_dom_sf"/>
</dbReference>
<evidence type="ECO:0000259" key="8">
    <source>
        <dbReference type="Pfam" id="PF22725"/>
    </source>
</evidence>
<comment type="similarity">
    <text evidence="1">Belongs to the Gfo/Idh/MocA family.</text>
</comment>
<comment type="catalytic activity">
    <reaction evidence="5">
        <text>D-xylose + NADP(+) = D-xylono-1,5-lactone + NADPH + H(+)</text>
        <dbReference type="Rhea" id="RHEA:22000"/>
        <dbReference type="ChEBI" id="CHEBI:15378"/>
        <dbReference type="ChEBI" id="CHEBI:15867"/>
        <dbReference type="ChEBI" id="CHEBI:53455"/>
        <dbReference type="ChEBI" id="CHEBI:57783"/>
        <dbReference type="ChEBI" id="CHEBI:58349"/>
        <dbReference type="EC" id="1.1.1.179"/>
    </reaction>
</comment>
<keyword evidence="2" id="KW-0560">Oxidoreductase</keyword>
<gene>
    <name evidence="9" type="ORF">CVT26_009342</name>
</gene>
<evidence type="ECO:0000256" key="1">
    <source>
        <dbReference type="ARBA" id="ARBA00010928"/>
    </source>
</evidence>
<evidence type="ECO:0000313" key="10">
    <source>
        <dbReference type="Proteomes" id="UP000284706"/>
    </source>
</evidence>
<feature type="region of interest" description="Disordered" evidence="6">
    <location>
        <begin position="372"/>
        <end position="400"/>
    </location>
</feature>
<dbReference type="Proteomes" id="UP000284706">
    <property type="component" value="Unassembled WGS sequence"/>
</dbReference>
<evidence type="ECO:0000256" key="4">
    <source>
        <dbReference type="ARBA" id="ARBA00042988"/>
    </source>
</evidence>
<dbReference type="OrthoDB" id="64915at2759"/>
<name>A0A409YA17_9AGAR</name>
<evidence type="ECO:0000256" key="5">
    <source>
        <dbReference type="ARBA" id="ARBA00049233"/>
    </source>
</evidence>
<evidence type="ECO:0000256" key="3">
    <source>
        <dbReference type="ARBA" id="ARBA00038984"/>
    </source>
</evidence>
<keyword evidence="10" id="KW-1185">Reference proteome</keyword>
<dbReference type="PANTHER" id="PTHR22604:SF105">
    <property type="entry name" value="TRANS-1,2-DIHYDROBENZENE-1,2-DIOL DEHYDROGENASE"/>
    <property type="match status" value="1"/>
</dbReference>
<feature type="domain" description="Gfo/Idh/MocA-like oxidoreductase N-terminal" evidence="7">
    <location>
        <begin position="26"/>
        <end position="144"/>
    </location>
</feature>
<dbReference type="GO" id="GO:0000166">
    <property type="term" value="F:nucleotide binding"/>
    <property type="evidence" value="ECO:0007669"/>
    <property type="project" value="InterPro"/>
</dbReference>
<dbReference type="Gene3D" id="3.40.50.720">
    <property type="entry name" value="NAD(P)-binding Rossmann-like Domain"/>
    <property type="match status" value="1"/>
</dbReference>
<dbReference type="STRING" id="231916.A0A409YA17"/>
<dbReference type="InterPro" id="IPR055170">
    <property type="entry name" value="GFO_IDH_MocA-like_dom"/>
</dbReference>
<dbReference type="GO" id="GO:0047837">
    <property type="term" value="F:D-xylose 1-dehydrogenase (NADP+) activity"/>
    <property type="evidence" value="ECO:0007669"/>
    <property type="project" value="UniProtKB-EC"/>
</dbReference>
<dbReference type="EMBL" id="NHYE01001042">
    <property type="protein sequence ID" value="PPQ99845.1"/>
    <property type="molecule type" value="Genomic_DNA"/>
</dbReference>
<accession>A0A409YA17</accession>
<dbReference type="InterPro" id="IPR050984">
    <property type="entry name" value="Gfo/Idh/MocA_domain"/>
</dbReference>
<dbReference type="InParanoid" id="A0A409YA17"/>
<organism evidence="9 10">
    <name type="scientific">Gymnopilus dilepis</name>
    <dbReference type="NCBI Taxonomy" id="231916"/>
    <lineage>
        <taxon>Eukaryota</taxon>
        <taxon>Fungi</taxon>
        <taxon>Dikarya</taxon>
        <taxon>Basidiomycota</taxon>
        <taxon>Agaricomycotina</taxon>
        <taxon>Agaricomycetes</taxon>
        <taxon>Agaricomycetidae</taxon>
        <taxon>Agaricales</taxon>
        <taxon>Agaricineae</taxon>
        <taxon>Hymenogastraceae</taxon>
        <taxon>Gymnopilus</taxon>
    </lineage>
</organism>
<protein>
    <recommendedName>
        <fullName evidence="3">D-xylose 1-dehydrogenase (NADP(+), D-xylono-1,5-lactone-forming)</fullName>
        <ecNumber evidence="3">1.1.1.179</ecNumber>
    </recommendedName>
    <alternativeName>
        <fullName evidence="4">D-xylose-NADP dehydrogenase</fullName>
    </alternativeName>
</protein>
<feature type="domain" description="GFO/IDH/MocA-like oxidoreductase" evidence="8">
    <location>
        <begin position="155"/>
        <end position="289"/>
    </location>
</feature>
<dbReference type="Pfam" id="PF22725">
    <property type="entry name" value="GFO_IDH_MocA_C3"/>
    <property type="match status" value="1"/>
</dbReference>
<dbReference type="FunCoup" id="A0A409YA17">
    <property type="interactions" value="21"/>
</dbReference>
<dbReference type="AlphaFoldDB" id="A0A409YA17"/>
<dbReference type="Gene3D" id="3.30.360.10">
    <property type="entry name" value="Dihydrodipicolinate Reductase, domain 2"/>
    <property type="match status" value="1"/>
</dbReference>
<dbReference type="SUPFAM" id="SSF55347">
    <property type="entry name" value="Glyceraldehyde-3-phosphate dehydrogenase-like, C-terminal domain"/>
    <property type="match status" value="1"/>
</dbReference>
<dbReference type="InterPro" id="IPR000683">
    <property type="entry name" value="Gfo/Idh/MocA-like_OxRdtase_N"/>
</dbReference>
<dbReference type="PANTHER" id="PTHR22604">
    <property type="entry name" value="OXIDOREDUCTASES"/>
    <property type="match status" value="1"/>
</dbReference>
<dbReference type="Pfam" id="PF01408">
    <property type="entry name" value="GFO_IDH_MocA"/>
    <property type="match status" value="1"/>
</dbReference>
<dbReference type="EC" id="1.1.1.179" evidence="3"/>
<reference evidence="9 10" key="1">
    <citation type="journal article" date="2018" name="Evol. Lett.">
        <title>Horizontal gene cluster transfer increased hallucinogenic mushroom diversity.</title>
        <authorList>
            <person name="Reynolds H.T."/>
            <person name="Vijayakumar V."/>
            <person name="Gluck-Thaler E."/>
            <person name="Korotkin H.B."/>
            <person name="Matheny P.B."/>
            <person name="Slot J.C."/>
        </authorList>
    </citation>
    <scope>NUCLEOTIDE SEQUENCE [LARGE SCALE GENOMIC DNA]</scope>
    <source>
        <strain evidence="9 10">SRW20</strain>
    </source>
</reference>
<comment type="caution">
    <text evidence="9">The sequence shown here is derived from an EMBL/GenBank/DDBJ whole genome shotgun (WGS) entry which is preliminary data.</text>
</comment>